<name>A0A8H3XC90_GIGMA</name>
<dbReference type="InterPro" id="IPR013024">
    <property type="entry name" value="GGCT-like"/>
</dbReference>
<dbReference type="EMBL" id="WTPW01001330">
    <property type="protein sequence ID" value="KAF0442062.1"/>
    <property type="molecule type" value="Genomic_DNA"/>
</dbReference>
<dbReference type="GO" id="GO:0005737">
    <property type="term" value="C:cytoplasm"/>
    <property type="evidence" value="ECO:0007669"/>
    <property type="project" value="TreeGrafter"/>
</dbReference>
<protein>
    <recommendedName>
        <fullName evidence="1">glutathione-specific gamma-glutamylcyclotransferase</fullName>
        <ecNumber evidence="1">4.3.2.7</ecNumber>
    </recommendedName>
</protein>
<comment type="caution">
    <text evidence="3">The sequence shown here is derived from an EMBL/GenBank/DDBJ whole genome shotgun (WGS) entry which is preliminary data.</text>
</comment>
<gene>
    <name evidence="3" type="ORF">F8M41_003714</name>
</gene>
<proteinExistence type="predicted"/>
<dbReference type="PANTHER" id="PTHR12192:SF2">
    <property type="entry name" value="GLUTATHIONE-SPECIFIC GAMMA-GLUTAMYLCYCLOTRANSFERASE 2"/>
    <property type="match status" value="1"/>
</dbReference>
<evidence type="ECO:0000256" key="2">
    <source>
        <dbReference type="ARBA" id="ARBA00023239"/>
    </source>
</evidence>
<keyword evidence="2" id="KW-0456">Lyase</keyword>
<dbReference type="InterPro" id="IPR006840">
    <property type="entry name" value="ChaC"/>
</dbReference>
<dbReference type="Pfam" id="PF04752">
    <property type="entry name" value="ChaC"/>
    <property type="match status" value="1"/>
</dbReference>
<dbReference type="InterPro" id="IPR036568">
    <property type="entry name" value="GGCT-like_sf"/>
</dbReference>
<organism evidence="3 4">
    <name type="scientific">Gigaspora margarita</name>
    <dbReference type="NCBI Taxonomy" id="4874"/>
    <lineage>
        <taxon>Eukaryota</taxon>
        <taxon>Fungi</taxon>
        <taxon>Fungi incertae sedis</taxon>
        <taxon>Mucoromycota</taxon>
        <taxon>Glomeromycotina</taxon>
        <taxon>Glomeromycetes</taxon>
        <taxon>Diversisporales</taxon>
        <taxon>Gigasporaceae</taxon>
        <taxon>Gigaspora</taxon>
    </lineage>
</organism>
<sequence length="210" mass="24260">MLSRTAVQEHNNKDTEYWVFGYGSLIWKPPPVYEERTPGFIKGHVRRFWQHSTDHRGTVESPGRVVTLIPVEEWKLMEDYHDHKDGITWGVAYKINEKDVEKIKEYLDYREKCGYTIHYADVYQLGHDEPIVKNAVVYIATTKNESYIGPASLESMALQIHQSVGPSGPNNEYLFNLASALRELAPDAHDSHLFDLEKKVLELMKTNNII</sequence>
<evidence type="ECO:0000256" key="1">
    <source>
        <dbReference type="ARBA" id="ARBA00012344"/>
    </source>
</evidence>
<dbReference type="Proteomes" id="UP000439903">
    <property type="component" value="Unassembled WGS sequence"/>
</dbReference>
<dbReference type="EC" id="4.3.2.7" evidence="1"/>
<dbReference type="CDD" id="cd06661">
    <property type="entry name" value="GGCT_like"/>
    <property type="match status" value="1"/>
</dbReference>
<evidence type="ECO:0000313" key="3">
    <source>
        <dbReference type="EMBL" id="KAF0442062.1"/>
    </source>
</evidence>
<dbReference type="PANTHER" id="PTHR12192">
    <property type="entry name" value="CATION TRANSPORT PROTEIN CHAC-RELATED"/>
    <property type="match status" value="1"/>
</dbReference>
<accession>A0A8H3XC90</accession>
<keyword evidence="4" id="KW-1185">Reference proteome</keyword>
<dbReference type="Gene3D" id="3.10.490.10">
    <property type="entry name" value="Gamma-glutamyl cyclotransferase-like"/>
    <property type="match status" value="1"/>
</dbReference>
<dbReference type="AlphaFoldDB" id="A0A8H3XC90"/>
<reference evidence="3 4" key="1">
    <citation type="journal article" date="2019" name="Environ. Microbiol.">
        <title>At the nexus of three kingdoms: the genome of the mycorrhizal fungus Gigaspora margarita provides insights into plant, endobacterial and fungal interactions.</title>
        <authorList>
            <person name="Venice F."/>
            <person name="Ghignone S."/>
            <person name="Salvioli di Fossalunga A."/>
            <person name="Amselem J."/>
            <person name="Novero M."/>
            <person name="Xianan X."/>
            <person name="Sedzielewska Toro K."/>
            <person name="Morin E."/>
            <person name="Lipzen A."/>
            <person name="Grigoriev I.V."/>
            <person name="Henrissat B."/>
            <person name="Martin F.M."/>
            <person name="Bonfante P."/>
        </authorList>
    </citation>
    <scope>NUCLEOTIDE SEQUENCE [LARGE SCALE GENOMIC DNA]</scope>
    <source>
        <strain evidence="3 4">BEG34</strain>
    </source>
</reference>
<dbReference type="OrthoDB" id="1933483at2759"/>
<dbReference type="GO" id="GO:0006751">
    <property type="term" value="P:glutathione catabolic process"/>
    <property type="evidence" value="ECO:0007669"/>
    <property type="project" value="InterPro"/>
</dbReference>
<evidence type="ECO:0000313" key="4">
    <source>
        <dbReference type="Proteomes" id="UP000439903"/>
    </source>
</evidence>
<dbReference type="SUPFAM" id="SSF110857">
    <property type="entry name" value="Gamma-glutamyl cyclotransferase-like"/>
    <property type="match status" value="1"/>
</dbReference>
<dbReference type="GO" id="GO:0061928">
    <property type="term" value="F:glutathione specific gamma-glutamylcyclotransferase activity"/>
    <property type="evidence" value="ECO:0007669"/>
    <property type="project" value="UniProtKB-EC"/>
</dbReference>